<feature type="domain" description="YknX-like beta-barrel" evidence="4">
    <location>
        <begin position="209"/>
        <end position="282"/>
    </location>
</feature>
<gene>
    <name evidence="5" type="ORF">CYPRO_0147</name>
</gene>
<feature type="domain" description="Multidrug resistance protein MdtA-like alpha-helical hairpin" evidence="2">
    <location>
        <begin position="99"/>
        <end position="166"/>
    </location>
</feature>
<proteinExistence type="inferred from homology"/>
<dbReference type="OrthoDB" id="9809068at2"/>
<protein>
    <submittedName>
        <fullName evidence="5">HlyD family secretion protein</fullName>
    </submittedName>
</protein>
<dbReference type="KEGG" id="cprv:CYPRO_0147"/>
<dbReference type="Gene3D" id="2.40.30.170">
    <property type="match status" value="1"/>
</dbReference>
<dbReference type="GO" id="GO:1990281">
    <property type="term" value="C:efflux pump complex"/>
    <property type="evidence" value="ECO:0007669"/>
    <property type="project" value="TreeGrafter"/>
</dbReference>
<keyword evidence="6" id="KW-1185">Reference proteome</keyword>
<dbReference type="AlphaFoldDB" id="A0A345UG33"/>
<dbReference type="InterPro" id="IPR058625">
    <property type="entry name" value="MdtA-like_BSH"/>
</dbReference>
<dbReference type="InterPro" id="IPR058636">
    <property type="entry name" value="Beta-barrel_YknX"/>
</dbReference>
<organism evidence="5 6">
    <name type="scientific">Cyclonatronum proteinivorum</name>
    <dbReference type="NCBI Taxonomy" id="1457365"/>
    <lineage>
        <taxon>Bacteria</taxon>
        <taxon>Pseudomonadati</taxon>
        <taxon>Balneolota</taxon>
        <taxon>Balneolia</taxon>
        <taxon>Balneolales</taxon>
        <taxon>Cyclonatronaceae</taxon>
        <taxon>Cyclonatronum</taxon>
    </lineage>
</organism>
<dbReference type="Pfam" id="PF25876">
    <property type="entry name" value="HH_MFP_RND"/>
    <property type="match status" value="1"/>
</dbReference>
<evidence type="ECO:0000259" key="3">
    <source>
        <dbReference type="Pfam" id="PF25917"/>
    </source>
</evidence>
<dbReference type="Pfam" id="PF25917">
    <property type="entry name" value="BSH_RND"/>
    <property type="match status" value="1"/>
</dbReference>
<dbReference type="GO" id="GO:0015562">
    <property type="term" value="F:efflux transmembrane transporter activity"/>
    <property type="evidence" value="ECO:0007669"/>
    <property type="project" value="InterPro"/>
</dbReference>
<dbReference type="NCBIfam" id="TIGR01730">
    <property type="entry name" value="RND_mfp"/>
    <property type="match status" value="1"/>
</dbReference>
<comment type="similarity">
    <text evidence="1">Belongs to the membrane fusion protein (MFP) (TC 8.A.1) family.</text>
</comment>
<dbReference type="Gene3D" id="2.40.420.20">
    <property type="match status" value="1"/>
</dbReference>
<evidence type="ECO:0000313" key="5">
    <source>
        <dbReference type="EMBL" id="AXI99434.1"/>
    </source>
</evidence>
<evidence type="ECO:0000259" key="2">
    <source>
        <dbReference type="Pfam" id="PF25876"/>
    </source>
</evidence>
<dbReference type="Pfam" id="PF25990">
    <property type="entry name" value="Beta-barrel_YknX"/>
    <property type="match status" value="1"/>
</dbReference>
<dbReference type="PANTHER" id="PTHR30469:SF33">
    <property type="entry name" value="SLR1207 PROTEIN"/>
    <property type="match status" value="1"/>
</dbReference>
<accession>A0A345UG33</accession>
<dbReference type="InterPro" id="IPR006143">
    <property type="entry name" value="RND_pump_MFP"/>
</dbReference>
<dbReference type="InterPro" id="IPR058624">
    <property type="entry name" value="MdtA-like_HH"/>
</dbReference>
<evidence type="ECO:0000256" key="1">
    <source>
        <dbReference type="ARBA" id="ARBA00009477"/>
    </source>
</evidence>
<name>A0A345UG33_9BACT</name>
<dbReference type="Proteomes" id="UP000254808">
    <property type="component" value="Chromosome"/>
</dbReference>
<evidence type="ECO:0000259" key="4">
    <source>
        <dbReference type="Pfam" id="PF25990"/>
    </source>
</evidence>
<dbReference type="Gene3D" id="2.40.50.100">
    <property type="match status" value="1"/>
</dbReference>
<dbReference type="RefSeq" id="WP_114982676.1">
    <property type="nucleotide sequence ID" value="NZ_CP027806.1"/>
</dbReference>
<dbReference type="PANTHER" id="PTHR30469">
    <property type="entry name" value="MULTIDRUG RESISTANCE PROTEIN MDTA"/>
    <property type="match status" value="1"/>
</dbReference>
<feature type="domain" description="Multidrug resistance protein MdtA-like barrel-sandwich hybrid" evidence="3">
    <location>
        <begin position="59"/>
        <end position="192"/>
    </location>
</feature>
<dbReference type="Gene3D" id="1.10.287.470">
    <property type="entry name" value="Helix hairpin bin"/>
    <property type="match status" value="1"/>
</dbReference>
<dbReference type="EMBL" id="CP027806">
    <property type="protein sequence ID" value="AXI99434.1"/>
    <property type="molecule type" value="Genomic_DNA"/>
</dbReference>
<dbReference type="SUPFAM" id="SSF111369">
    <property type="entry name" value="HlyD-like secretion proteins"/>
    <property type="match status" value="1"/>
</dbReference>
<sequence length="382" mass="41868">MKRTAYILIPVVLAAVAWFIWQPGAEGSGTLPPLATVEVETGDVSRRVVAFGAIHPVQRVTVGSQVSGIIEEITVDFNTVVQKGQVLARIDPSTFEAELSSARAELASAEAGLELARMQWQRVQELRERQFVSPSDVDQASATLRQAEAQVRVRRHALERAQRELDRCTITAPADGIVISRNVDVGQTVAASLNAPELFQLASDLRVMHIYANVSEADIGQVREGQRVNFRVDAYRERTFSGEVIQVRNAPVIEDNVVHYQTLIEVSNEDLLLKPGMTTEVSVITAEQHDVVRVRNTALRARLPDGIRPPTPAHFDEGQPRAYVLRDGQLEVVAVETGLSDGVNTEIISGLRPGDVLAVGLSLRSDADNERRSLFSGQQATF</sequence>
<evidence type="ECO:0000313" key="6">
    <source>
        <dbReference type="Proteomes" id="UP000254808"/>
    </source>
</evidence>
<reference evidence="5 6" key="1">
    <citation type="submission" date="2018-03" db="EMBL/GenBank/DDBJ databases">
        <title>Phenotypic and genomic properties of Cyclonatronum proteinivorum gen. nov., sp. nov., a haloalkaliphilic bacteroidete from soda lakes possessing Na+-translocating rhodopsin.</title>
        <authorList>
            <person name="Toshchakov S.V."/>
            <person name="Korzhenkov A."/>
            <person name="Samarov N.I."/>
            <person name="Kublanov I.V."/>
            <person name="Muntyan M.S."/>
            <person name="Sorokin D.Y."/>
        </authorList>
    </citation>
    <scope>NUCLEOTIDE SEQUENCE [LARGE SCALE GENOMIC DNA]</scope>
    <source>
        <strain evidence="5 6">Omega</strain>
    </source>
</reference>